<dbReference type="PANTHER" id="PTHR43193">
    <property type="match status" value="1"/>
</dbReference>
<feature type="domain" description="4Fe-4S ferredoxin-type" evidence="4">
    <location>
        <begin position="34"/>
        <end position="63"/>
    </location>
</feature>
<keyword evidence="2" id="KW-0408">Iron</keyword>
<evidence type="ECO:0000256" key="2">
    <source>
        <dbReference type="ARBA" id="ARBA00023004"/>
    </source>
</evidence>
<evidence type="ECO:0000256" key="1">
    <source>
        <dbReference type="ARBA" id="ARBA00022723"/>
    </source>
</evidence>
<gene>
    <name evidence="5" type="ORF">GN277_09305</name>
</gene>
<dbReference type="Pfam" id="PF04432">
    <property type="entry name" value="FrhB_FdhB_C"/>
    <property type="match status" value="1"/>
</dbReference>
<sequence>MRSVCEQNKCAGCMACIDICPKSAIKIVDSIEFYNAVIDAEKCINCKACENVCQELHPAKKREPIFWKQGWTNKLDRSKSSSGGLGYALASAFIKEGGIVAACVFANGEFKFQTFDNLIELDAIRGSKYVKSNPIGIYKKIREIIKERKVLFLGLPCQVSALLNYIGEHNADNLLTIDLICHGTPSPNILTDYYAEHRIDIRDIKNISFRKNSNLGLIQNKSRFTYPFNMDAYSLAFLNSVCYTENCYNCAYASWNRVSDITLGDSWGSELNDEEKKRGISLVLCQTLKGKNLIDIADLSLANVDRIKAVEANHQLQHSSVKTKKYDVFMQSYLKNNNVSEAVRKCFPKHYIKQIIKTILYKLGIYKWGEVMYRITFETKS</sequence>
<protein>
    <submittedName>
        <fullName evidence="5">4Fe-4S dicluster domain-containing protein</fullName>
    </submittedName>
</protein>
<dbReference type="AlphaFoldDB" id="A0A7X3MFP9"/>
<dbReference type="Gene3D" id="3.30.70.20">
    <property type="match status" value="1"/>
</dbReference>
<dbReference type="PROSITE" id="PS51379">
    <property type="entry name" value="4FE4S_FER_2"/>
    <property type="match status" value="2"/>
</dbReference>
<evidence type="ECO:0000256" key="3">
    <source>
        <dbReference type="ARBA" id="ARBA00023014"/>
    </source>
</evidence>
<reference evidence="5 6" key="1">
    <citation type="submission" date="2019-12" db="EMBL/GenBank/DDBJ databases">
        <title>Sporaefaciens musculi gen. nov., sp. nov., a novel bacterium isolated from the caecum of an obese mouse.</title>
        <authorList>
            <person name="Rasmussen T.S."/>
            <person name="Streidl T."/>
            <person name="Hitch T.C.A."/>
            <person name="Wortmann E."/>
            <person name="Deptula P."/>
            <person name="Hansen M."/>
            <person name="Nielsen D.S."/>
            <person name="Clavel T."/>
            <person name="Vogensen F.K."/>
        </authorList>
    </citation>
    <scope>NUCLEOTIDE SEQUENCE [LARGE SCALE GENOMIC DNA]</scope>
    <source>
        <strain evidence="5 6">WCA-9-b2</strain>
    </source>
</reference>
<organism evidence="5 6">
    <name type="scientific">Sporofaciens musculi</name>
    <dbReference type="NCBI Taxonomy" id="2681861"/>
    <lineage>
        <taxon>Bacteria</taxon>
        <taxon>Bacillati</taxon>
        <taxon>Bacillota</taxon>
        <taxon>Clostridia</taxon>
        <taxon>Lachnospirales</taxon>
        <taxon>Lachnospiraceae</taxon>
        <taxon>Sporofaciens</taxon>
    </lineage>
</organism>
<dbReference type="GO" id="GO:0051536">
    <property type="term" value="F:iron-sulfur cluster binding"/>
    <property type="evidence" value="ECO:0007669"/>
    <property type="project" value="UniProtKB-KW"/>
</dbReference>
<name>A0A7X3MFP9_9FIRM</name>
<feature type="domain" description="4Fe-4S ferredoxin-type" evidence="4">
    <location>
        <begin position="1"/>
        <end position="30"/>
    </location>
</feature>
<dbReference type="InterPro" id="IPR017896">
    <property type="entry name" value="4Fe4S_Fe-S-bd"/>
</dbReference>
<comment type="caution">
    <text evidence="5">The sequence shown here is derived from an EMBL/GenBank/DDBJ whole genome shotgun (WGS) entry which is preliminary data.</text>
</comment>
<dbReference type="Pfam" id="PF12838">
    <property type="entry name" value="Fer4_7"/>
    <property type="match status" value="1"/>
</dbReference>
<dbReference type="InterPro" id="IPR017900">
    <property type="entry name" value="4Fe4S_Fe_S_CS"/>
</dbReference>
<dbReference type="PANTHER" id="PTHR43193:SF2">
    <property type="entry name" value="POLYFERREDOXIN PROTEIN FWDF"/>
    <property type="match status" value="1"/>
</dbReference>
<proteinExistence type="predicted"/>
<dbReference type="InterPro" id="IPR007525">
    <property type="entry name" value="FrhB_FdhB_C"/>
</dbReference>
<evidence type="ECO:0000259" key="4">
    <source>
        <dbReference type="PROSITE" id="PS51379"/>
    </source>
</evidence>
<keyword evidence="3" id="KW-0411">Iron-sulfur</keyword>
<dbReference type="SUPFAM" id="SSF54862">
    <property type="entry name" value="4Fe-4S ferredoxins"/>
    <property type="match status" value="1"/>
</dbReference>
<dbReference type="EMBL" id="WUQX01000001">
    <property type="protein sequence ID" value="MXP75574.1"/>
    <property type="molecule type" value="Genomic_DNA"/>
</dbReference>
<dbReference type="Proteomes" id="UP000460412">
    <property type="component" value="Unassembled WGS sequence"/>
</dbReference>
<dbReference type="RefSeq" id="WP_159750816.1">
    <property type="nucleotide sequence ID" value="NZ_WUQX01000001.1"/>
</dbReference>
<accession>A0A7X3MFP9</accession>
<evidence type="ECO:0000313" key="5">
    <source>
        <dbReference type="EMBL" id="MXP75574.1"/>
    </source>
</evidence>
<dbReference type="InterPro" id="IPR052977">
    <property type="entry name" value="Polyferredoxin-like_ET"/>
</dbReference>
<dbReference type="GO" id="GO:0046872">
    <property type="term" value="F:metal ion binding"/>
    <property type="evidence" value="ECO:0007669"/>
    <property type="project" value="UniProtKB-KW"/>
</dbReference>
<dbReference type="PROSITE" id="PS00198">
    <property type="entry name" value="4FE4S_FER_1"/>
    <property type="match status" value="1"/>
</dbReference>
<evidence type="ECO:0000313" key="6">
    <source>
        <dbReference type="Proteomes" id="UP000460412"/>
    </source>
</evidence>
<keyword evidence="6" id="KW-1185">Reference proteome</keyword>
<keyword evidence="1" id="KW-0479">Metal-binding</keyword>